<dbReference type="PANTHER" id="PTHR21451">
    <property type="entry name" value="HISTONE H3 METHYLTRANSFERASE"/>
    <property type="match status" value="1"/>
</dbReference>
<evidence type="ECO:0000256" key="16">
    <source>
        <dbReference type="PIRSR" id="PIRSR017570-1"/>
    </source>
</evidence>
<feature type="compositionally biased region" description="Acidic residues" evidence="17">
    <location>
        <begin position="104"/>
        <end position="115"/>
    </location>
</feature>
<feature type="compositionally biased region" description="Low complexity" evidence="17">
    <location>
        <begin position="53"/>
        <end position="68"/>
    </location>
</feature>
<dbReference type="PIRSF" id="PIRSF017570">
    <property type="entry name" value="Histone_H3-K79_MeTrfase"/>
    <property type="match status" value="1"/>
</dbReference>
<evidence type="ECO:0000256" key="7">
    <source>
        <dbReference type="ARBA" id="ARBA00022691"/>
    </source>
</evidence>
<evidence type="ECO:0000259" key="18">
    <source>
        <dbReference type="PROSITE" id="PS51569"/>
    </source>
</evidence>
<comment type="function">
    <text evidence="1 15">Histone methyltransferase that specifically trimethylates histone H3 to form H3K79me3. This methylation is required for telomere silencing and for the pachytene checkpoint during the meiotic cell cycle by allowing the recruitment of RAD9 to double strand breaks. Nucleosomes are preferred as substrate compared to free histone.</text>
</comment>
<evidence type="ECO:0000256" key="6">
    <source>
        <dbReference type="ARBA" id="ARBA00022679"/>
    </source>
</evidence>
<dbReference type="GO" id="GO:0000786">
    <property type="term" value="C:nucleosome"/>
    <property type="evidence" value="ECO:0007669"/>
    <property type="project" value="InterPro"/>
</dbReference>
<dbReference type="GO" id="GO:0005634">
    <property type="term" value="C:nucleus"/>
    <property type="evidence" value="ECO:0007669"/>
    <property type="project" value="UniProtKB-SubCell"/>
</dbReference>
<keyword evidence="8" id="KW-0677">Repeat</keyword>
<evidence type="ECO:0000256" key="10">
    <source>
        <dbReference type="ARBA" id="ARBA00023015"/>
    </source>
</evidence>
<evidence type="ECO:0000256" key="5">
    <source>
        <dbReference type="ARBA" id="ARBA00022603"/>
    </source>
</evidence>
<protein>
    <recommendedName>
        <fullName evidence="4 15">Histone-lysine N-methyltransferase, H3 lysine-79 specific</fullName>
        <ecNumber evidence="3 15">2.1.1.360</ecNumber>
    </recommendedName>
    <alternativeName>
        <fullName evidence="13 15">Histone H3-K79 methyltransferase</fullName>
    </alternativeName>
</protein>
<dbReference type="GO" id="GO:0140956">
    <property type="term" value="F:histone H3K79 trimethyltransferase activity"/>
    <property type="evidence" value="ECO:0007669"/>
    <property type="project" value="UniProtKB-EC"/>
</dbReference>
<keyword evidence="6 15" id="KW-0808">Transferase</keyword>
<evidence type="ECO:0000256" key="2">
    <source>
        <dbReference type="ARBA" id="ARBA00004123"/>
    </source>
</evidence>
<feature type="region of interest" description="Disordered" evidence="17">
    <location>
        <begin position="1"/>
        <end position="115"/>
    </location>
</feature>
<dbReference type="InterPro" id="IPR025789">
    <property type="entry name" value="DOT1_dom"/>
</dbReference>
<comment type="caution">
    <text evidence="19">The sequence shown here is derived from an EMBL/GenBank/DDBJ whole genome shotgun (WGS) entry which is preliminary data.</text>
</comment>
<keyword evidence="5 15" id="KW-0489">Methyltransferase</keyword>
<evidence type="ECO:0000256" key="17">
    <source>
        <dbReference type="SAM" id="MobiDB-lite"/>
    </source>
</evidence>
<dbReference type="Pfam" id="PF08123">
    <property type="entry name" value="DOT1"/>
    <property type="match status" value="1"/>
</dbReference>
<dbReference type="GO" id="GO:0000781">
    <property type="term" value="C:chromosome, telomeric region"/>
    <property type="evidence" value="ECO:0007669"/>
    <property type="project" value="GOC"/>
</dbReference>
<dbReference type="EMBL" id="JAUKUD010000007">
    <property type="protein sequence ID" value="KAK0738488.1"/>
    <property type="molecule type" value="Genomic_DNA"/>
</dbReference>
<feature type="binding site" evidence="16">
    <location>
        <begin position="346"/>
        <end position="355"/>
    </location>
    <ligand>
        <name>S-adenosyl-L-methionine</name>
        <dbReference type="ChEBI" id="CHEBI:59789"/>
    </ligand>
</feature>
<dbReference type="EC" id="2.1.1.360" evidence="3 15"/>
<organism evidence="19 20">
    <name type="scientific">Schizothecium vesticola</name>
    <dbReference type="NCBI Taxonomy" id="314040"/>
    <lineage>
        <taxon>Eukaryota</taxon>
        <taxon>Fungi</taxon>
        <taxon>Dikarya</taxon>
        <taxon>Ascomycota</taxon>
        <taxon>Pezizomycotina</taxon>
        <taxon>Sordariomycetes</taxon>
        <taxon>Sordariomycetidae</taxon>
        <taxon>Sordariales</taxon>
        <taxon>Schizotheciaceae</taxon>
        <taxon>Schizothecium</taxon>
    </lineage>
</organism>
<proteinExistence type="inferred from homology"/>
<name>A0AA40BQF2_9PEZI</name>
<dbReference type="GO" id="GO:0000077">
    <property type="term" value="P:DNA damage checkpoint signaling"/>
    <property type="evidence" value="ECO:0007669"/>
    <property type="project" value="InterPro"/>
</dbReference>
<evidence type="ECO:0000313" key="19">
    <source>
        <dbReference type="EMBL" id="KAK0738488.1"/>
    </source>
</evidence>
<evidence type="ECO:0000256" key="12">
    <source>
        <dbReference type="ARBA" id="ARBA00023242"/>
    </source>
</evidence>
<dbReference type="InterPro" id="IPR029063">
    <property type="entry name" value="SAM-dependent_MTases_sf"/>
</dbReference>
<evidence type="ECO:0000256" key="15">
    <source>
        <dbReference type="PIRNR" id="PIRNR017570"/>
    </source>
</evidence>
<evidence type="ECO:0000256" key="11">
    <source>
        <dbReference type="ARBA" id="ARBA00023163"/>
    </source>
</evidence>
<comment type="catalytic activity">
    <reaction evidence="14 15">
        <text>L-lysyl(79)-[histone H3] + 3 S-adenosyl-L-methionine = N(6),N(6),N(6)-trimethyl-L-lysyl(79)-[histone H3] + 3 S-adenosyl-L-homocysteine + 3 H(+)</text>
        <dbReference type="Rhea" id="RHEA:60328"/>
        <dbReference type="Rhea" id="RHEA-COMP:15549"/>
        <dbReference type="Rhea" id="RHEA-COMP:15552"/>
        <dbReference type="ChEBI" id="CHEBI:15378"/>
        <dbReference type="ChEBI" id="CHEBI:29969"/>
        <dbReference type="ChEBI" id="CHEBI:57856"/>
        <dbReference type="ChEBI" id="CHEBI:59789"/>
        <dbReference type="ChEBI" id="CHEBI:61961"/>
        <dbReference type="EC" id="2.1.1.360"/>
    </reaction>
</comment>
<dbReference type="GO" id="GO:0042393">
    <property type="term" value="F:histone binding"/>
    <property type="evidence" value="ECO:0007669"/>
    <property type="project" value="InterPro"/>
</dbReference>
<keyword evidence="10 15" id="KW-0805">Transcription regulation</keyword>
<evidence type="ECO:0000256" key="13">
    <source>
        <dbReference type="ARBA" id="ARBA00029821"/>
    </source>
</evidence>
<dbReference type="Gene3D" id="1.10.260.170">
    <property type="match status" value="1"/>
</dbReference>
<keyword evidence="9 15" id="KW-0156">Chromatin regulator</keyword>
<feature type="binding site" evidence="16">
    <location>
        <begin position="323"/>
        <end position="326"/>
    </location>
    <ligand>
        <name>S-adenosyl-L-methionine</name>
        <dbReference type="ChEBI" id="CHEBI:59789"/>
    </ligand>
</feature>
<dbReference type="Gene3D" id="3.40.50.150">
    <property type="entry name" value="Vaccinia Virus protein VP39"/>
    <property type="match status" value="1"/>
</dbReference>
<dbReference type="PANTHER" id="PTHR21451:SF0">
    <property type="entry name" value="HISTONE-LYSINE N-METHYLTRANSFERASE, H3 LYSINE-79 SPECIFIC"/>
    <property type="match status" value="1"/>
</dbReference>
<evidence type="ECO:0000256" key="14">
    <source>
        <dbReference type="ARBA" id="ARBA00047770"/>
    </source>
</evidence>
<evidence type="ECO:0000256" key="3">
    <source>
        <dbReference type="ARBA" id="ARBA00012190"/>
    </source>
</evidence>
<comment type="similarity">
    <text evidence="15">Belongs to the class I-like SAM-binding methyltransferase superfamily. DOT1 family.</text>
</comment>
<comment type="subcellular location">
    <subcellularLocation>
        <location evidence="2 15">Nucleus</location>
    </subcellularLocation>
</comment>
<keyword evidence="20" id="KW-1185">Reference proteome</keyword>
<keyword evidence="12 15" id="KW-0539">Nucleus</keyword>
<dbReference type="FunFam" id="3.40.50.150:FF:000033">
    <property type="entry name" value="Histone-lysine N-methyltransferase, H3 lysine-79 specific"/>
    <property type="match status" value="1"/>
</dbReference>
<dbReference type="Proteomes" id="UP001172155">
    <property type="component" value="Unassembled WGS sequence"/>
</dbReference>
<dbReference type="InterPro" id="IPR030445">
    <property type="entry name" value="H3-K79_meTrfase"/>
</dbReference>
<dbReference type="GO" id="GO:0031509">
    <property type="term" value="P:subtelomeric heterochromatin formation"/>
    <property type="evidence" value="ECO:0007669"/>
    <property type="project" value="InterPro"/>
</dbReference>
<evidence type="ECO:0000256" key="1">
    <source>
        <dbReference type="ARBA" id="ARBA00003482"/>
    </source>
</evidence>
<dbReference type="GO" id="GO:0006281">
    <property type="term" value="P:DNA repair"/>
    <property type="evidence" value="ECO:0007669"/>
    <property type="project" value="InterPro"/>
</dbReference>
<evidence type="ECO:0000256" key="4">
    <source>
        <dbReference type="ARBA" id="ARBA00020987"/>
    </source>
</evidence>
<keyword evidence="7 15" id="KW-0949">S-adenosyl-L-methionine</keyword>
<feature type="binding site" evidence="16">
    <location>
        <begin position="408"/>
        <end position="409"/>
    </location>
    <ligand>
        <name>S-adenosyl-L-methionine</name>
        <dbReference type="ChEBI" id="CHEBI:59789"/>
    </ligand>
</feature>
<dbReference type="AlphaFoldDB" id="A0AA40BQF2"/>
<evidence type="ECO:0000256" key="8">
    <source>
        <dbReference type="ARBA" id="ARBA00022737"/>
    </source>
</evidence>
<feature type="binding site" evidence="16">
    <location>
        <position position="372"/>
    </location>
    <ligand>
        <name>S-adenosyl-L-methionine</name>
        <dbReference type="ChEBI" id="CHEBI:59789"/>
    </ligand>
</feature>
<dbReference type="CDD" id="cd02440">
    <property type="entry name" value="AdoMet_MTases"/>
    <property type="match status" value="1"/>
</dbReference>
<dbReference type="GO" id="GO:0032259">
    <property type="term" value="P:methylation"/>
    <property type="evidence" value="ECO:0007669"/>
    <property type="project" value="UniProtKB-KW"/>
</dbReference>
<dbReference type="InterPro" id="IPR021162">
    <property type="entry name" value="Dot1"/>
</dbReference>
<feature type="compositionally biased region" description="Low complexity" evidence="17">
    <location>
        <begin position="90"/>
        <end position="102"/>
    </location>
</feature>
<sequence length="503" mass="55637">MSIFNQKSKFKVKTEIRTVRQAVAPKPRPPPPSSSSSTPSSKPRLATTGGSSGFLAVPSPSSSSSRAPASRHKSASPLPGERSASRKRALPSASRSPASPSPLFDDESGDDDVDDDWEALDARKRRKGAHAGDRVDLNRQLCHPKLGAEGEGEQQQRPVPIIHAVDVASVRHKCQPVLGLTEEEANIRLQYPGTRDSERYQLVWGKDKIDAVKDIMKVVNFAASIYLTEEEARPFLDQNTGIYRKLEKSRNTNNGADFKAALKQYNQTLIALRKEGAIVRNLRAMHGIPRDLVDFILDQVYDRTVALKVELLAKYENGTDNVYGELLHPFISDIFERTNMTSDKVFVDLGSGVGNVVVQAALEIGCESWGCEMMENACNLADEQKREFAARCRLWGLAPGKVHLERGDFRKNDKILSVLKRADVVLVNNQAFTSQLNDSLVNMFLDLKPGCKIVSLKTFVHDNKIAENDVASSILDVEHLTYPEEYVSWTSASGTFCISTRKG</sequence>
<gene>
    <name evidence="19" type="ORF">B0T18DRAFT_334358</name>
</gene>
<evidence type="ECO:0000256" key="9">
    <source>
        <dbReference type="ARBA" id="ARBA00022853"/>
    </source>
</evidence>
<reference evidence="19" key="1">
    <citation type="submission" date="2023-06" db="EMBL/GenBank/DDBJ databases">
        <title>Genome-scale phylogeny and comparative genomics of the fungal order Sordariales.</title>
        <authorList>
            <consortium name="Lawrence Berkeley National Laboratory"/>
            <person name="Hensen N."/>
            <person name="Bonometti L."/>
            <person name="Westerberg I."/>
            <person name="Brannstrom I.O."/>
            <person name="Guillou S."/>
            <person name="Cros-Aarteil S."/>
            <person name="Calhoun S."/>
            <person name="Haridas S."/>
            <person name="Kuo A."/>
            <person name="Mondo S."/>
            <person name="Pangilinan J."/>
            <person name="Riley R."/>
            <person name="LaButti K."/>
            <person name="Andreopoulos B."/>
            <person name="Lipzen A."/>
            <person name="Chen C."/>
            <person name="Yanf M."/>
            <person name="Daum C."/>
            <person name="Ng V."/>
            <person name="Clum A."/>
            <person name="Steindorff A."/>
            <person name="Ohm R."/>
            <person name="Martin F."/>
            <person name="Silar P."/>
            <person name="Natvig D."/>
            <person name="Lalanne C."/>
            <person name="Gautier V."/>
            <person name="Ament-velasquez S.L."/>
            <person name="Kruys A."/>
            <person name="Hutchinson M.I."/>
            <person name="Powell A.J."/>
            <person name="Barry K."/>
            <person name="Miller A.N."/>
            <person name="Grigoriev I.V."/>
            <person name="Debuchy R."/>
            <person name="Gladieux P."/>
            <person name="Thoren M.H."/>
            <person name="Johannesson H."/>
        </authorList>
    </citation>
    <scope>NUCLEOTIDE SEQUENCE</scope>
    <source>
        <strain evidence="19">SMH3187-1</strain>
    </source>
</reference>
<keyword evidence="11 15" id="KW-0804">Transcription</keyword>
<dbReference type="SUPFAM" id="SSF53335">
    <property type="entry name" value="S-adenosyl-L-methionine-dependent methyltransferases"/>
    <property type="match status" value="1"/>
</dbReference>
<evidence type="ECO:0000313" key="20">
    <source>
        <dbReference type="Proteomes" id="UP001172155"/>
    </source>
</evidence>
<feature type="domain" description="DOT1" evidence="18">
    <location>
        <begin position="198"/>
        <end position="503"/>
    </location>
</feature>
<accession>A0AA40BQF2</accession>
<feature type="compositionally biased region" description="Low complexity" evidence="17">
    <location>
        <begin position="34"/>
        <end position="44"/>
    </location>
</feature>
<dbReference type="PROSITE" id="PS51569">
    <property type="entry name" value="DOT1"/>
    <property type="match status" value="1"/>
</dbReference>